<dbReference type="InParanoid" id="E4WRX6"/>
<organism evidence="4">
    <name type="scientific">Oikopleura dioica</name>
    <name type="common">Tunicate</name>
    <dbReference type="NCBI Taxonomy" id="34765"/>
    <lineage>
        <taxon>Eukaryota</taxon>
        <taxon>Metazoa</taxon>
        <taxon>Chordata</taxon>
        <taxon>Tunicata</taxon>
        <taxon>Appendicularia</taxon>
        <taxon>Copelata</taxon>
        <taxon>Oikopleuridae</taxon>
        <taxon>Oikopleura</taxon>
    </lineage>
</organism>
<proteinExistence type="predicted"/>
<keyword evidence="1" id="KW-0862">Zinc</keyword>
<dbReference type="GO" id="GO:0005085">
    <property type="term" value="F:guanyl-nucleotide exchange factor activity"/>
    <property type="evidence" value="ECO:0007669"/>
    <property type="project" value="InterPro"/>
</dbReference>
<dbReference type="InterPro" id="IPR051632">
    <property type="entry name" value="Rho_GEF"/>
</dbReference>
<dbReference type="Gene3D" id="1.20.900.10">
    <property type="entry name" value="Dbl homology (DH) domain"/>
    <property type="match status" value="1"/>
</dbReference>
<evidence type="ECO:0000313" key="5">
    <source>
        <dbReference type="Proteomes" id="UP000001307"/>
    </source>
</evidence>
<gene>
    <name evidence="4" type="ORF">GSOID_T00000506001</name>
</gene>
<protein>
    <recommendedName>
        <fullName evidence="3">DH domain-containing protein</fullName>
    </recommendedName>
</protein>
<feature type="region of interest" description="Disordered" evidence="2">
    <location>
        <begin position="668"/>
        <end position="750"/>
    </location>
</feature>
<feature type="compositionally biased region" description="Basic and acidic residues" evidence="2">
    <location>
        <begin position="12"/>
        <end position="47"/>
    </location>
</feature>
<feature type="region of interest" description="Disordered" evidence="2">
    <location>
        <begin position="1"/>
        <end position="98"/>
    </location>
</feature>
<dbReference type="GO" id="GO:0008270">
    <property type="term" value="F:zinc ion binding"/>
    <property type="evidence" value="ECO:0007669"/>
    <property type="project" value="UniProtKB-KW"/>
</dbReference>
<feature type="compositionally biased region" description="Acidic residues" evidence="2">
    <location>
        <begin position="48"/>
        <end position="63"/>
    </location>
</feature>
<dbReference type="InterPro" id="IPR000219">
    <property type="entry name" value="DH_dom"/>
</dbReference>
<keyword evidence="1" id="KW-0863">Zinc-finger</keyword>
<dbReference type="EMBL" id="FN653015">
    <property type="protein sequence ID" value="CBY20508.1"/>
    <property type="molecule type" value="Genomic_DNA"/>
</dbReference>
<reference evidence="4" key="1">
    <citation type="journal article" date="2010" name="Science">
        <title>Plasticity of animal genome architecture unmasked by rapid evolution of a pelagic tunicate.</title>
        <authorList>
            <person name="Denoeud F."/>
            <person name="Henriet S."/>
            <person name="Mungpakdee S."/>
            <person name="Aury J.M."/>
            <person name="Da Silva C."/>
            <person name="Brinkmann H."/>
            <person name="Mikhaleva J."/>
            <person name="Olsen L.C."/>
            <person name="Jubin C."/>
            <person name="Canestro C."/>
            <person name="Bouquet J.M."/>
            <person name="Danks G."/>
            <person name="Poulain J."/>
            <person name="Campsteijn C."/>
            <person name="Adamski M."/>
            <person name="Cross I."/>
            <person name="Yadetie F."/>
            <person name="Muffato M."/>
            <person name="Louis A."/>
            <person name="Butcher S."/>
            <person name="Tsagkogeorga G."/>
            <person name="Konrad A."/>
            <person name="Singh S."/>
            <person name="Jensen M.F."/>
            <person name="Cong E.H."/>
            <person name="Eikeseth-Otteraa H."/>
            <person name="Noel B."/>
            <person name="Anthouard V."/>
            <person name="Porcel B.M."/>
            <person name="Kachouri-Lafond R."/>
            <person name="Nishino A."/>
            <person name="Ugolini M."/>
            <person name="Chourrout P."/>
            <person name="Nishida H."/>
            <person name="Aasland R."/>
            <person name="Huzurbazar S."/>
            <person name="Westhof E."/>
            <person name="Delsuc F."/>
            <person name="Lehrach H."/>
            <person name="Reinhardt R."/>
            <person name="Weissenbach J."/>
            <person name="Roy S.W."/>
            <person name="Artiguenave F."/>
            <person name="Postlethwait J.H."/>
            <person name="Manak J.R."/>
            <person name="Thompson E.M."/>
            <person name="Jaillon O."/>
            <person name="Du Pasquier L."/>
            <person name="Boudinot P."/>
            <person name="Liberles D.A."/>
            <person name="Volff J.N."/>
            <person name="Philippe H."/>
            <person name="Lenhard B."/>
            <person name="Roest Crollius H."/>
            <person name="Wincker P."/>
            <person name="Chourrout D."/>
        </authorList>
    </citation>
    <scope>NUCLEOTIDE SEQUENCE [LARGE SCALE GENOMIC DNA]</scope>
</reference>
<dbReference type="InterPro" id="IPR035899">
    <property type="entry name" value="DBL_dom_sf"/>
</dbReference>
<dbReference type="PANTHER" id="PTHR13944:SF21">
    <property type="entry name" value="CYSTS, ISOFORM C"/>
    <property type="match status" value="1"/>
</dbReference>
<sequence length="750" mass="87113">MPSIQSDTDTDSENKKYSSLERHESNSSADDRALVRGDSLKDARNIESDEESSGNSDFEEDVELNTREEPDNWGKFVTEQGLPVELGDAPNPEKERKRQENIYEFIKTEKKYSQSLRVMQKIFIGRMRKELGYSSAKCSQFFPQLRELSSISHEFIRIMSQRQAESPNVASIGDVLYDFWNSGTSKVISMGIRGGLKVLLEARIWSESDLLKILRTFEGSMVRNPGSPLKNNKKFAALIQKYKNHPLAKRYEVPDITQLATQRVTKYPIMIKEMLKNTYDKKEKKNLTKALELIQQIIFSVDGEVQKYAVKMELTEIVANIDPSSYTFYGEKKFKRKNLTQYDRALVEAFDVQLKVRDKVTDGRLLIMEDIITFLTAKGNLTCFLSGIPVLSLRIADTKDTRFKDPSNFYIFENDDRRSPETPVNWEIRCSSPEKSIRIQDSIAKAKRLQHKFTPEERAMREEKYRQNSQRAANIISKINHNDDLLRDKVLARQMLQRELCEIESPADAHVFDDFDPYDPIDVGELLNLQQELLNELCKNSISKDEALQQYKASFQSNYNKLLVAHHQNENKLLNQETEVLKFKHLASFRRSDGVIESEDKKSMAQKALALKELEVEKKRYEELQSKLEKEKLDLKRQDARIREEQIKVDQERRELNEDRQAYQRQLEVLRHAQKSSQSSVSSVDAPRIKSRVSSEGFSDKRRSTNERTQSRERRSMDPVPKRQLKSETIPPKGHPFKRFEKQGSFIDVS</sequence>
<name>E4WRX6_OIKDI</name>
<dbReference type="PROSITE" id="PS50010">
    <property type="entry name" value="DH_2"/>
    <property type="match status" value="1"/>
</dbReference>
<evidence type="ECO:0000259" key="3">
    <source>
        <dbReference type="PROSITE" id="PS50010"/>
    </source>
</evidence>
<dbReference type="PANTHER" id="PTHR13944">
    <property type="entry name" value="AGAP007712-PA"/>
    <property type="match status" value="1"/>
</dbReference>
<dbReference type="OrthoDB" id="28045at2759"/>
<dbReference type="GO" id="GO:0035023">
    <property type="term" value="P:regulation of Rho protein signal transduction"/>
    <property type="evidence" value="ECO:0007669"/>
    <property type="project" value="TreeGrafter"/>
</dbReference>
<dbReference type="SMART" id="SM00325">
    <property type="entry name" value="RhoGEF"/>
    <property type="match status" value="1"/>
</dbReference>
<evidence type="ECO:0000256" key="1">
    <source>
        <dbReference type="ARBA" id="ARBA00022771"/>
    </source>
</evidence>
<evidence type="ECO:0000313" key="4">
    <source>
        <dbReference type="EMBL" id="CBY20508.1"/>
    </source>
</evidence>
<feature type="compositionally biased region" description="Basic and acidic residues" evidence="2">
    <location>
        <begin position="698"/>
        <end position="721"/>
    </location>
</feature>
<feature type="domain" description="DH" evidence="3">
    <location>
        <begin position="97"/>
        <end position="304"/>
    </location>
</feature>
<evidence type="ECO:0000256" key="2">
    <source>
        <dbReference type="SAM" id="MobiDB-lite"/>
    </source>
</evidence>
<accession>E4WRX6</accession>
<dbReference type="AlphaFoldDB" id="E4WRX6"/>
<dbReference type="Proteomes" id="UP000001307">
    <property type="component" value="Unassembled WGS sequence"/>
</dbReference>
<dbReference type="SUPFAM" id="SSF48065">
    <property type="entry name" value="DBL homology domain (DH-domain)"/>
    <property type="match status" value="1"/>
</dbReference>
<dbReference type="Pfam" id="PF00621">
    <property type="entry name" value="RhoGEF"/>
    <property type="match status" value="1"/>
</dbReference>
<keyword evidence="5" id="KW-1185">Reference proteome</keyword>
<keyword evidence="1" id="KW-0479">Metal-binding</keyword>